<dbReference type="PANTHER" id="PTHR31429:SF3">
    <property type="entry name" value="WRKY TRANSCRIPTION FACTOR 40-RELATED"/>
    <property type="match status" value="1"/>
</dbReference>
<reference evidence="8 9" key="1">
    <citation type="submission" date="2024-01" db="EMBL/GenBank/DDBJ databases">
        <title>Genome assemblies of Stephania.</title>
        <authorList>
            <person name="Yang L."/>
        </authorList>
    </citation>
    <scope>NUCLEOTIDE SEQUENCE [LARGE SCALE GENOMIC DNA]</scope>
    <source>
        <strain evidence="8">QJT</strain>
        <tissue evidence="8">Leaf</tissue>
    </source>
</reference>
<keyword evidence="2" id="KW-0805">Transcription regulation</keyword>
<evidence type="ECO:0000256" key="1">
    <source>
        <dbReference type="ARBA" id="ARBA00004123"/>
    </source>
</evidence>
<proteinExistence type="predicted"/>
<evidence type="ECO:0000256" key="2">
    <source>
        <dbReference type="ARBA" id="ARBA00023015"/>
    </source>
</evidence>
<keyword evidence="3" id="KW-0238">DNA-binding</keyword>
<dbReference type="InterPro" id="IPR036576">
    <property type="entry name" value="WRKY_dom_sf"/>
</dbReference>
<dbReference type="GO" id="GO:0003700">
    <property type="term" value="F:DNA-binding transcription factor activity"/>
    <property type="evidence" value="ECO:0007669"/>
    <property type="project" value="InterPro"/>
</dbReference>
<dbReference type="PROSITE" id="PS50811">
    <property type="entry name" value="WRKY"/>
    <property type="match status" value="1"/>
</dbReference>
<keyword evidence="9" id="KW-1185">Reference proteome</keyword>
<sequence length="319" mass="35976">MEQQPKSTSSATNWVEDKSIDFLDLNVNPTRNLIEIIQKEELESDLTDMSKELQSDRDHQCHKVQVLEEELNRTRAENKSLREMMAVICDNCITLHTQLMELMKNHQITSVGSTNKRTRTADQEICDDHENYIRRINDGGTCYNSNGIVIGHDHQSRYTDDDDKDPCKRLKSTSDGLKIKISKTLVRTEPSDASLVQRSVEDRSILVVVYEGEHNHPRPSRHDAVIDLANIGSIPCSTTLTSSAPSVVLDLTKQAWPCNNNIPRKLIREVNDIESTSPSSTTSYDRRQFLIQQMADSLSKDSSFRSAIAEALSGGVFQS</sequence>
<keyword evidence="6" id="KW-0175">Coiled coil</keyword>
<organism evidence="8 9">
    <name type="scientific">Stephania japonica</name>
    <dbReference type="NCBI Taxonomy" id="461633"/>
    <lineage>
        <taxon>Eukaryota</taxon>
        <taxon>Viridiplantae</taxon>
        <taxon>Streptophyta</taxon>
        <taxon>Embryophyta</taxon>
        <taxon>Tracheophyta</taxon>
        <taxon>Spermatophyta</taxon>
        <taxon>Magnoliopsida</taxon>
        <taxon>Ranunculales</taxon>
        <taxon>Menispermaceae</taxon>
        <taxon>Menispermoideae</taxon>
        <taxon>Cissampelideae</taxon>
        <taxon>Stephania</taxon>
    </lineage>
</organism>
<name>A0AAP0JCA7_9MAGN</name>
<evidence type="ECO:0000313" key="8">
    <source>
        <dbReference type="EMBL" id="KAK9130396.1"/>
    </source>
</evidence>
<evidence type="ECO:0000256" key="4">
    <source>
        <dbReference type="ARBA" id="ARBA00023163"/>
    </source>
</evidence>
<dbReference type="Proteomes" id="UP001417504">
    <property type="component" value="Unassembled WGS sequence"/>
</dbReference>
<gene>
    <name evidence="8" type="ORF">Sjap_010883</name>
</gene>
<dbReference type="Gene3D" id="2.20.25.80">
    <property type="entry name" value="WRKY domain"/>
    <property type="match status" value="1"/>
</dbReference>
<evidence type="ECO:0000259" key="7">
    <source>
        <dbReference type="PROSITE" id="PS50811"/>
    </source>
</evidence>
<keyword evidence="4" id="KW-0804">Transcription</keyword>
<feature type="coiled-coil region" evidence="6">
    <location>
        <begin position="39"/>
        <end position="84"/>
    </location>
</feature>
<evidence type="ECO:0000256" key="3">
    <source>
        <dbReference type="ARBA" id="ARBA00023125"/>
    </source>
</evidence>
<comment type="subcellular location">
    <subcellularLocation>
        <location evidence="1">Nucleus</location>
    </subcellularLocation>
</comment>
<dbReference type="InterPro" id="IPR044810">
    <property type="entry name" value="WRKY_plant"/>
</dbReference>
<evidence type="ECO:0000313" key="9">
    <source>
        <dbReference type="Proteomes" id="UP001417504"/>
    </source>
</evidence>
<dbReference type="PANTHER" id="PTHR31429">
    <property type="entry name" value="WRKY TRANSCRIPTION FACTOR 36-RELATED"/>
    <property type="match status" value="1"/>
</dbReference>
<dbReference type="GO" id="GO:0005634">
    <property type="term" value="C:nucleus"/>
    <property type="evidence" value="ECO:0007669"/>
    <property type="project" value="UniProtKB-SubCell"/>
</dbReference>
<accession>A0AAP0JCA7</accession>
<dbReference type="EMBL" id="JBBNAE010000004">
    <property type="protein sequence ID" value="KAK9130396.1"/>
    <property type="molecule type" value="Genomic_DNA"/>
</dbReference>
<evidence type="ECO:0000256" key="6">
    <source>
        <dbReference type="SAM" id="Coils"/>
    </source>
</evidence>
<feature type="domain" description="WRKY" evidence="7">
    <location>
        <begin position="196"/>
        <end position="219"/>
    </location>
</feature>
<evidence type="ECO:0000256" key="5">
    <source>
        <dbReference type="ARBA" id="ARBA00023242"/>
    </source>
</evidence>
<dbReference type="GO" id="GO:0043565">
    <property type="term" value="F:sequence-specific DNA binding"/>
    <property type="evidence" value="ECO:0007669"/>
    <property type="project" value="InterPro"/>
</dbReference>
<dbReference type="InterPro" id="IPR003657">
    <property type="entry name" value="WRKY_dom"/>
</dbReference>
<dbReference type="AlphaFoldDB" id="A0AAP0JCA7"/>
<keyword evidence="5" id="KW-0539">Nucleus</keyword>
<protein>
    <recommendedName>
        <fullName evidence="7">WRKY domain-containing protein</fullName>
    </recommendedName>
</protein>
<comment type="caution">
    <text evidence="8">The sequence shown here is derived from an EMBL/GenBank/DDBJ whole genome shotgun (WGS) entry which is preliminary data.</text>
</comment>